<comment type="caution">
    <text evidence="1">The sequence shown here is derived from an EMBL/GenBank/DDBJ whole genome shotgun (WGS) entry which is preliminary data.</text>
</comment>
<dbReference type="Proteomes" id="UP000018861">
    <property type="component" value="Unassembled WGS sequence"/>
</dbReference>
<gene>
    <name evidence="1" type="ORF">JCM6292_3294</name>
</gene>
<dbReference type="EMBL" id="BAIQ01000044">
    <property type="protein sequence ID" value="GAE16799.1"/>
    <property type="molecule type" value="Genomic_DNA"/>
</dbReference>
<accession>W4PC93</accession>
<organism evidence="1 2">
    <name type="scientific">Bacteroides pyogenes JCM 6292</name>
    <dbReference type="NCBI Taxonomy" id="1235809"/>
    <lineage>
        <taxon>Bacteria</taxon>
        <taxon>Pseudomonadati</taxon>
        <taxon>Bacteroidota</taxon>
        <taxon>Bacteroidia</taxon>
        <taxon>Bacteroidales</taxon>
        <taxon>Bacteroidaceae</taxon>
        <taxon>Bacteroides</taxon>
    </lineage>
</organism>
<name>W4PC93_9BACE</name>
<evidence type="ECO:0000313" key="2">
    <source>
        <dbReference type="Proteomes" id="UP000018861"/>
    </source>
</evidence>
<reference evidence="1 2" key="1">
    <citation type="journal article" date="2014" name="Genome Announc.">
        <title>Draft Genome Sequences of Three Strains of Bacteroides pyogenes Isolated from a Cat and Swine.</title>
        <authorList>
            <person name="Sakamoto M."/>
            <person name="Oshima K."/>
            <person name="Suda W."/>
            <person name="Kitamura K."/>
            <person name="Iida T."/>
            <person name="Hattori M."/>
            <person name="Ohkuma M."/>
        </authorList>
    </citation>
    <scope>NUCLEOTIDE SEQUENCE [LARGE SCALE GENOMIC DNA]</scope>
    <source>
        <strain evidence="1 2">JCM 6292</strain>
    </source>
</reference>
<evidence type="ECO:0000313" key="1">
    <source>
        <dbReference type="EMBL" id="GAE16799.1"/>
    </source>
</evidence>
<sequence>MNLHYFTDKRCKVYKMRSMTPTVEVLKQANKGSVIFYGDKFFIYILPAIRIKK</sequence>
<protein>
    <submittedName>
        <fullName evidence="1">Uncharacterized protein</fullName>
    </submittedName>
</protein>
<dbReference type="AlphaFoldDB" id="W4PC93"/>
<proteinExistence type="predicted"/>